<evidence type="ECO:0000259" key="13">
    <source>
        <dbReference type="Pfam" id="PF06333"/>
    </source>
</evidence>
<evidence type="ECO:0000256" key="4">
    <source>
        <dbReference type="ARBA" id="ARBA00022491"/>
    </source>
</evidence>
<evidence type="ECO:0000313" key="16">
    <source>
        <dbReference type="EMBL" id="KAF2745307.1"/>
    </source>
</evidence>
<evidence type="ECO:0000256" key="7">
    <source>
        <dbReference type="ARBA" id="ARBA00023163"/>
    </source>
</evidence>
<feature type="domain" description="Mediator complex subunit Med13 N-terminal" evidence="14">
    <location>
        <begin position="1"/>
        <end position="354"/>
    </location>
</feature>
<feature type="region of interest" description="Disordered" evidence="12">
    <location>
        <begin position="1356"/>
        <end position="1412"/>
    </location>
</feature>
<comment type="subunit">
    <text evidence="11">Component of the SRB8-11 complex, which itself associates with the Mediator complex.</text>
</comment>
<protein>
    <recommendedName>
        <fullName evidence="3 11">Mediator of RNA polymerase II transcription subunit 13</fullName>
    </recommendedName>
    <alternativeName>
        <fullName evidence="10 11">Mediator complex subunit 13</fullName>
    </alternativeName>
</protein>
<feature type="compositionally biased region" description="Low complexity" evidence="12">
    <location>
        <begin position="1362"/>
        <end position="1375"/>
    </location>
</feature>
<evidence type="ECO:0000256" key="9">
    <source>
        <dbReference type="ARBA" id="ARBA00025661"/>
    </source>
</evidence>
<comment type="subcellular location">
    <subcellularLocation>
        <location evidence="1 11">Nucleus</location>
    </subcellularLocation>
</comment>
<feature type="compositionally biased region" description="Low complexity" evidence="12">
    <location>
        <begin position="1515"/>
        <end position="1530"/>
    </location>
</feature>
<dbReference type="OrthoDB" id="103819at2759"/>
<dbReference type="PANTHER" id="PTHR48249:SF3">
    <property type="entry name" value="MEDIATOR OF RNA POLYMERASE II TRANSCRIPTION SUBUNIT 13"/>
    <property type="match status" value="1"/>
</dbReference>
<accession>A0A6A6V836</accession>
<sequence>MEFLKTCNTNAQSIGGFEAIFYQAFSVTRTGPPSEPDAFDIGPAPALSAVEALLRQQKELVIQDATRPWLWLFRATALDKPEEPGEPPVVEGYSLQRENSGVMKALELIRPAVNRPPTPHTTSILSAPSTPIPPRDPQNDSALPSKTHAMPHEPSTMYTLFTSALVALISYRFVKQYDATALNFRTFLSRPKFVDKDEKFNATIPYTMSNLNVHWTSNGTLLVSTSTVVQPAIHCLSELSTSEAQNQILGRCIRIAPNGTLAKVAGFDDPLDVATEQSDKRRKRARKGPFELGIERWKSFLLRWLSWKGYSTSGMESKSSWVRIALSQQSLSPTPGFHPSRDVLWPRALCFFYDNPREFKEVFSLLDGPEDVLDWFATAQSTGYRDPIDEAQEWFLGKAEREAAIEARRKAKKAEEDALRAKEDVVTSVLPSSPLNSRTAVYGDLQAAGGMYPTPPDGVPPGTHMSQGDTPSLSSNVANTALLQGVSHPAINVSAPVHSTTSETQQSVVSPDFNTRFENFNAAPENVDLFEGMDEDDFGGNGVTDADFNFFDEPDSNDIEMQDAPAAVVKVEPHPKPVEATAEQDLGAMDTQDGNAPDSMTALDNALALASAAALRESDESSREIHVSKQLRGPLVKAGASILSPAAPQYHSPMQIDTGGTVNPTTQGVPPSTNSVVVGGIARPSRRESAFDPVHFDEKLTASDAKYHRGRFTFAEDTKNPGPKSSKLSVLRPLKTSAIASRTGLPAILAESDAERDSSDTESETSSESDDAEVAPSTILAPFSAGLGAASKRKLPMDGNATPLSVTSCAESFVTDTSDIPRLATDEASIALFEASPWDWSLAEFPPPVELPSATARYNVPVFSPSVASLPGTPTSQPDTTVDPIEESPLSKTDCIYVVQVVTDQIVSATTDVLHETTGMPPSLTAPTLHTALKDSVKDVFPKADECNISGLLSVNDAYPELPPQAKAQQRPQRRPGEGPGGPGGHILPVQPPFVRVRRSDTAWELLPPAVAFWESLGLGPCSASKNVGAVCIYPHSESLKSCLLSFFINLRVAYEGLKLGGHEQVELGAAFAQGFIPWTIKGPISTRSAFRTLREACKILGRALAAKHAEKREDEPRPDAYVVYMINPFEDGSAVWELCSAFWSLFQAYGQAPSSRTHAVSKPDVVLQIIPIRNVASFRVPVTLDAYVYANLAREVYDRCPPPSPSDDKSPLSIYAAPCFQLEETVPRRIDFRLQSDPPQDMLRDNSYMHVGYAISLDGNWVTAAWTDSSGKSRAVVSYHLSTRAFSEIAREIWNTTLELLQARKVTWRICLAKCGSMEKEEVDAWHFLATVVTQSVNFFVILLTFDPNPPFQLTPTMAGTTSQANTTQSTSKTPVSTPQAGVSPDTPSLTPAPTPAADAAADPSNDPDARLVDVTDESWAIILACRLHNTNSTVEFRPCLISGLLVKRGLPHPTSPPPPGVPDPEPGPLVAGVNIIWINAMAPTRASATASASSPFPVAADGVSPGGASTPISQTPTASTPVSSTPTSAGTERERDRMSLVWTPTPQHRATAETLLKEVLSQYRGLGTLARLKGIRGSRMGVVPWHIAVAKRGVEGLEVCVPNHL</sequence>
<feature type="compositionally biased region" description="Low complexity" evidence="12">
    <location>
        <begin position="1385"/>
        <end position="1408"/>
    </location>
</feature>
<evidence type="ECO:0000259" key="14">
    <source>
        <dbReference type="Pfam" id="PF11597"/>
    </source>
</evidence>
<keyword evidence="4 11" id="KW-0678">Repressor</keyword>
<dbReference type="Pfam" id="PF06333">
    <property type="entry name" value="Med13_C"/>
    <property type="match status" value="1"/>
</dbReference>
<dbReference type="Pfam" id="PF18296">
    <property type="entry name" value="MID_MedPIWI"/>
    <property type="match status" value="1"/>
</dbReference>
<dbReference type="Pfam" id="PF11597">
    <property type="entry name" value="Med13_N"/>
    <property type="match status" value="1"/>
</dbReference>
<dbReference type="EMBL" id="MU006583">
    <property type="protein sequence ID" value="KAF2745307.1"/>
    <property type="molecule type" value="Genomic_DNA"/>
</dbReference>
<gene>
    <name evidence="16" type="ORF">M011DRAFT_469686</name>
</gene>
<dbReference type="Proteomes" id="UP000799440">
    <property type="component" value="Unassembled WGS sequence"/>
</dbReference>
<organism evidence="16 17">
    <name type="scientific">Sporormia fimetaria CBS 119925</name>
    <dbReference type="NCBI Taxonomy" id="1340428"/>
    <lineage>
        <taxon>Eukaryota</taxon>
        <taxon>Fungi</taxon>
        <taxon>Dikarya</taxon>
        <taxon>Ascomycota</taxon>
        <taxon>Pezizomycotina</taxon>
        <taxon>Dothideomycetes</taxon>
        <taxon>Pleosporomycetidae</taxon>
        <taxon>Pleosporales</taxon>
        <taxon>Sporormiaceae</taxon>
        <taxon>Sporormia</taxon>
    </lineage>
</organism>
<evidence type="ECO:0000256" key="3">
    <source>
        <dbReference type="ARBA" id="ARBA00019618"/>
    </source>
</evidence>
<feature type="region of interest" description="Disordered" evidence="12">
    <location>
        <begin position="451"/>
        <end position="473"/>
    </location>
</feature>
<feature type="compositionally biased region" description="Polar residues" evidence="12">
    <location>
        <begin position="464"/>
        <end position="473"/>
    </location>
</feature>
<dbReference type="InterPro" id="IPR021643">
    <property type="entry name" value="Mediator_Med13_N"/>
</dbReference>
<evidence type="ECO:0000256" key="2">
    <source>
        <dbReference type="ARBA" id="ARBA00009354"/>
    </source>
</evidence>
<evidence type="ECO:0000259" key="15">
    <source>
        <dbReference type="Pfam" id="PF18296"/>
    </source>
</evidence>
<keyword evidence="17" id="KW-1185">Reference proteome</keyword>
<feature type="region of interest" description="Disordered" evidence="12">
    <location>
        <begin position="1494"/>
        <end position="1538"/>
    </location>
</feature>
<evidence type="ECO:0000256" key="6">
    <source>
        <dbReference type="ARBA" id="ARBA00023159"/>
    </source>
</evidence>
<feature type="compositionally biased region" description="Polar residues" evidence="12">
    <location>
        <begin position="120"/>
        <end position="129"/>
    </location>
</feature>
<keyword evidence="6 11" id="KW-0010">Activator</keyword>
<feature type="region of interest" description="Disordered" evidence="12">
    <location>
        <begin position="113"/>
        <end position="149"/>
    </location>
</feature>
<dbReference type="InterPro" id="IPR009401">
    <property type="entry name" value="Med13_C"/>
</dbReference>
<proteinExistence type="inferred from homology"/>
<comment type="similarity">
    <text evidence="2 11">Belongs to the Mediator complex subunit 13 family.</text>
</comment>
<dbReference type="GO" id="GO:0045944">
    <property type="term" value="P:positive regulation of transcription by RNA polymerase II"/>
    <property type="evidence" value="ECO:0007669"/>
    <property type="project" value="TreeGrafter"/>
</dbReference>
<dbReference type="InterPro" id="IPR051139">
    <property type="entry name" value="Mediator_complx_sub13"/>
</dbReference>
<feature type="region of interest" description="Disordered" evidence="12">
    <location>
        <begin position="745"/>
        <end position="778"/>
    </location>
</feature>
<evidence type="ECO:0000256" key="5">
    <source>
        <dbReference type="ARBA" id="ARBA00023015"/>
    </source>
</evidence>
<dbReference type="PANTHER" id="PTHR48249">
    <property type="entry name" value="MEDIATOR OF RNA POLYMERASE II TRANSCRIPTION SUBUNIT 13"/>
    <property type="match status" value="1"/>
</dbReference>
<keyword evidence="7 11" id="KW-0804">Transcription</keyword>
<evidence type="ECO:0000313" key="17">
    <source>
        <dbReference type="Proteomes" id="UP000799440"/>
    </source>
</evidence>
<evidence type="ECO:0000256" key="12">
    <source>
        <dbReference type="SAM" id="MobiDB-lite"/>
    </source>
</evidence>
<name>A0A6A6V836_9PLEO</name>
<reference evidence="16" key="1">
    <citation type="journal article" date="2020" name="Stud. Mycol.">
        <title>101 Dothideomycetes genomes: a test case for predicting lifestyles and emergence of pathogens.</title>
        <authorList>
            <person name="Haridas S."/>
            <person name="Albert R."/>
            <person name="Binder M."/>
            <person name="Bloem J."/>
            <person name="Labutti K."/>
            <person name="Salamov A."/>
            <person name="Andreopoulos B."/>
            <person name="Baker S."/>
            <person name="Barry K."/>
            <person name="Bills G."/>
            <person name="Bluhm B."/>
            <person name="Cannon C."/>
            <person name="Castanera R."/>
            <person name="Culley D."/>
            <person name="Daum C."/>
            <person name="Ezra D."/>
            <person name="Gonzalez J."/>
            <person name="Henrissat B."/>
            <person name="Kuo A."/>
            <person name="Liang C."/>
            <person name="Lipzen A."/>
            <person name="Lutzoni F."/>
            <person name="Magnuson J."/>
            <person name="Mondo S."/>
            <person name="Nolan M."/>
            <person name="Ohm R."/>
            <person name="Pangilinan J."/>
            <person name="Park H.-J."/>
            <person name="Ramirez L."/>
            <person name="Alfaro M."/>
            <person name="Sun H."/>
            <person name="Tritt A."/>
            <person name="Yoshinaga Y."/>
            <person name="Zwiers L.-H."/>
            <person name="Turgeon B."/>
            <person name="Goodwin S."/>
            <person name="Spatafora J."/>
            <person name="Crous P."/>
            <person name="Grigoriev I."/>
        </authorList>
    </citation>
    <scope>NUCLEOTIDE SEQUENCE</scope>
    <source>
        <strain evidence="16">CBS 119925</strain>
    </source>
</reference>
<feature type="domain" description="MID" evidence="15">
    <location>
        <begin position="1026"/>
        <end position="1203"/>
    </location>
</feature>
<feature type="region of interest" description="Disordered" evidence="12">
    <location>
        <begin position="965"/>
        <end position="990"/>
    </location>
</feature>
<keyword evidence="8 11" id="KW-0539">Nucleus</keyword>
<evidence type="ECO:0000256" key="8">
    <source>
        <dbReference type="ARBA" id="ARBA00023242"/>
    </source>
</evidence>
<evidence type="ECO:0000256" key="10">
    <source>
        <dbReference type="ARBA" id="ARBA00032008"/>
    </source>
</evidence>
<feature type="compositionally biased region" description="Acidic residues" evidence="12">
    <location>
        <begin position="760"/>
        <end position="773"/>
    </location>
</feature>
<evidence type="ECO:0000256" key="1">
    <source>
        <dbReference type="ARBA" id="ARBA00004123"/>
    </source>
</evidence>
<evidence type="ECO:0000256" key="11">
    <source>
        <dbReference type="RuleBase" id="RU364134"/>
    </source>
</evidence>
<comment type="function">
    <text evidence="9 11">Component of the SRB8-11 complex. The SRB8-11 complex is a regulatory module of the Mediator complex which is itself involved in regulation of basal and activated RNA polymerase II-dependent transcription. The SRB8-11 complex may be involved in the transcriptional repression of a subset of genes regulated by Mediator. It may inhibit the association of the Mediator complex with RNA polymerase II to form the holoenzyme complex.</text>
</comment>
<dbReference type="InterPro" id="IPR041285">
    <property type="entry name" value="MID_MedPIWI"/>
</dbReference>
<feature type="domain" description="Mediator complex subunit Med13 C-terminal" evidence="13">
    <location>
        <begin position="1218"/>
        <end position="1592"/>
    </location>
</feature>
<dbReference type="GO" id="GO:0003713">
    <property type="term" value="F:transcription coactivator activity"/>
    <property type="evidence" value="ECO:0007669"/>
    <property type="project" value="TreeGrafter"/>
</dbReference>
<keyword evidence="5 11" id="KW-0805">Transcription regulation</keyword>
<dbReference type="GO" id="GO:0016592">
    <property type="term" value="C:mediator complex"/>
    <property type="evidence" value="ECO:0007669"/>
    <property type="project" value="InterPro"/>
</dbReference>